<comment type="similarity">
    <text evidence="1">Belongs to the short-chain fatty acyl-CoA assimilation regulator (ScfR) family.</text>
</comment>
<dbReference type="AlphaFoldDB" id="A0A1J5SVL2"/>
<dbReference type="PROSITE" id="PS50943">
    <property type="entry name" value="HTH_CROC1"/>
    <property type="match status" value="1"/>
</dbReference>
<evidence type="ECO:0000256" key="1">
    <source>
        <dbReference type="ARBA" id="ARBA00007227"/>
    </source>
</evidence>
<dbReference type="EMBL" id="MLJW01000017">
    <property type="protein sequence ID" value="OIR12503.1"/>
    <property type="molecule type" value="Genomic_DNA"/>
</dbReference>
<protein>
    <recommendedName>
        <fullName evidence="2">HTH cro/C1-type domain-containing protein</fullName>
    </recommendedName>
</protein>
<dbReference type="Pfam" id="PF06114">
    <property type="entry name" value="Peptidase_M78"/>
    <property type="match status" value="1"/>
</dbReference>
<dbReference type="PANTHER" id="PTHR43236:SF2">
    <property type="entry name" value="BLL0069 PROTEIN"/>
    <property type="match status" value="1"/>
</dbReference>
<dbReference type="InterPro" id="IPR001387">
    <property type="entry name" value="Cro/C1-type_HTH"/>
</dbReference>
<evidence type="ECO:0000313" key="3">
    <source>
        <dbReference type="EMBL" id="OIR12503.1"/>
    </source>
</evidence>
<dbReference type="Gene3D" id="1.10.260.40">
    <property type="entry name" value="lambda repressor-like DNA-binding domains"/>
    <property type="match status" value="1"/>
</dbReference>
<dbReference type="Pfam" id="PF13443">
    <property type="entry name" value="HTH_26"/>
    <property type="match status" value="1"/>
</dbReference>
<reference evidence="3" key="1">
    <citation type="submission" date="2016-10" db="EMBL/GenBank/DDBJ databases">
        <title>Sequence of Gallionella enrichment culture.</title>
        <authorList>
            <person name="Poehlein A."/>
            <person name="Muehling M."/>
            <person name="Daniel R."/>
        </authorList>
    </citation>
    <scope>NUCLEOTIDE SEQUENCE</scope>
</reference>
<sequence>MCFCWYVYTYNRQIMERIQSINIERINWCCADQGITLDELASETGVAKASLDRLMEGENSLTFNQLHKIASHFGRGVLFFLEAGPVNEAQAHSPQFRTLANQKPELSFKLKALIERVEKQRDVYLSLREDLDNVDRPIFTPPELPAQNPQEAARITRLWLGLSETNNFETYREAVEAKGILVFRSNGYTGKWQIAKENPILGFALYDATCPVIVIKKLAWDTQQSFTLMHELGHLLMHRESSIDDERDMYSYQGREREANAFAGSLLVPNHYLAGIRDDERPDEVSLYDSWLERQKRAWGISPEVILRRLLDSGRLPQDRYTAYREWRTQTVMPQREGGSRAFRNREPRHVFGDVFVRTVFDSLYARNITLNKASNYLDSLKIKDLRKLEQYYAGL</sequence>
<dbReference type="PANTHER" id="PTHR43236">
    <property type="entry name" value="ANTITOXIN HIGA1"/>
    <property type="match status" value="1"/>
</dbReference>
<organism evidence="3">
    <name type="scientific">mine drainage metagenome</name>
    <dbReference type="NCBI Taxonomy" id="410659"/>
    <lineage>
        <taxon>unclassified sequences</taxon>
        <taxon>metagenomes</taxon>
        <taxon>ecological metagenomes</taxon>
    </lineage>
</organism>
<dbReference type="InterPro" id="IPR052345">
    <property type="entry name" value="Rad_response_metalloprotease"/>
</dbReference>
<dbReference type="GO" id="GO:0003677">
    <property type="term" value="F:DNA binding"/>
    <property type="evidence" value="ECO:0007669"/>
    <property type="project" value="InterPro"/>
</dbReference>
<accession>A0A1J5SVL2</accession>
<evidence type="ECO:0000259" key="2">
    <source>
        <dbReference type="PROSITE" id="PS50943"/>
    </source>
</evidence>
<dbReference type="CDD" id="cd00093">
    <property type="entry name" value="HTH_XRE"/>
    <property type="match status" value="1"/>
</dbReference>
<feature type="domain" description="HTH cro/C1-type" evidence="2">
    <location>
        <begin position="33"/>
        <end position="80"/>
    </location>
</feature>
<dbReference type="InterPro" id="IPR010982">
    <property type="entry name" value="Lambda_DNA-bd_dom_sf"/>
</dbReference>
<name>A0A1J5SVL2_9ZZZZ</name>
<dbReference type="SMART" id="SM00530">
    <property type="entry name" value="HTH_XRE"/>
    <property type="match status" value="1"/>
</dbReference>
<dbReference type="Gene3D" id="1.10.10.2910">
    <property type="match status" value="1"/>
</dbReference>
<gene>
    <name evidence="3" type="ORF">GALL_62020</name>
</gene>
<proteinExistence type="inferred from homology"/>
<dbReference type="InterPro" id="IPR010359">
    <property type="entry name" value="IrrE_HExxH"/>
</dbReference>
<comment type="caution">
    <text evidence="3">The sequence shown here is derived from an EMBL/GenBank/DDBJ whole genome shotgun (WGS) entry which is preliminary data.</text>
</comment>
<dbReference type="SUPFAM" id="SSF47413">
    <property type="entry name" value="lambda repressor-like DNA-binding domains"/>
    <property type="match status" value="1"/>
</dbReference>